<dbReference type="NCBIfam" id="NF000800">
    <property type="entry name" value="PRK00055.1-1"/>
    <property type="match status" value="1"/>
</dbReference>
<dbReference type="GO" id="GO:0008270">
    <property type="term" value="F:zinc ion binding"/>
    <property type="evidence" value="ECO:0007669"/>
    <property type="project" value="UniProtKB-UniRule"/>
</dbReference>
<feature type="binding site" evidence="9">
    <location>
        <position position="83"/>
    </location>
    <ligand>
        <name>Zn(2+)</name>
        <dbReference type="ChEBI" id="CHEBI:29105"/>
        <label>2</label>
        <note>catalytic</note>
    </ligand>
</feature>
<dbReference type="NCBIfam" id="NF000801">
    <property type="entry name" value="PRK00055.1-3"/>
    <property type="match status" value="1"/>
</dbReference>
<dbReference type="FunFam" id="3.60.15.10:FF:000002">
    <property type="entry name" value="Ribonuclease Z"/>
    <property type="match status" value="1"/>
</dbReference>
<keyword evidence="4 9" id="KW-0479">Metal-binding</keyword>
<evidence type="ECO:0000256" key="3">
    <source>
        <dbReference type="ARBA" id="ARBA00022722"/>
    </source>
</evidence>
<reference evidence="11" key="1">
    <citation type="journal article" date="2009" name="PLoS Genet.">
        <title>Organised genome dynamics in the Escherichia coli species results in highly diverse adaptive paths.</title>
        <authorList>
            <person name="Touchon M."/>
            <person name="Hoede C."/>
            <person name="Tenaillon O."/>
            <person name="Barbe V."/>
            <person name="Baeriswyl S."/>
            <person name="Bidet P."/>
            <person name="Bingen E."/>
            <person name="Bonacorsi S."/>
            <person name="Bouchier C."/>
            <person name="Bouvet O."/>
            <person name="Calteau A."/>
            <person name="Chiapello H."/>
            <person name="Clermont O."/>
            <person name="Cruveiller S."/>
            <person name="Danchin A."/>
            <person name="Diard M."/>
            <person name="Dossat C."/>
            <person name="Karoui M.E."/>
            <person name="Frapy E."/>
            <person name="Garry L."/>
            <person name="Ghigo J.M."/>
            <person name="Gilles A.M."/>
            <person name="Johnson J."/>
            <person name="Le Bouguenec C."/>
            <person name="Lescat M."/>
            <person name="Mangenot S."/>
            <person name="Martinez-Jehanne V."/>
            <person name="Matic I."/>
            <person name="Nassif X."/>
            <person name="Oztas S."/>
            <person name="Petit M.A."/>
            <person name="Pichon C."/>
            <person name="Rouy Z."/>
            <person name="Ruf C.S."/>
            <person name="Schneider D."/>
            <person name="Tourret J."/>
            <person name="Vacherie B."/>
            <person name="Vallenet D."/>
            <person name="Medigue C."/>
            <person name="Rocha E.P.C."/>
            <person name="Denamur E."/>
        </authorList>
    </citation>
    <scope>NUCLEOTIDE SEQUENCE [LARGE SCALE GENOMIC DNA]</scope>
    <source>
        <strain evidence="11">ATCC 35469 / DSM 13698 / BCRC 15582 / CCUG 18766 / IAM 14443 / JCM 21226 / LMG 7866 / NBRC 102419 / NCTC 12128 / CDC 0568-73</strain>
    </source>
</reference>
<evidence type="ECO:0000313" key="11">
    <source>
        <dbReference type="Proteomes" id="UP000000745"/>
    </source>
</evidence>
<dbReference type="GO" id="GO:0042802">
    <property type="term" value="F:identical protein binding"/>
    <property type="evidence" value="ECO:0007669"/>
    <property type="project" value="UniProtKB-ARBA"/>
</dbReference>
<keyword evidence="7 9" id="KW-0862">Zinc</keyword>
<proteinExistence type="inferred from homology"/>
<feature type="binding site" evidence="9">
    <location>
        <position position="81"/>
    </location>
    <ligand>
        <name>Zn(2+)</name>
        <dbReference type="ChEBI" id="CHEBI:29105"/>
        <label>1</label>
        <note>catalytic</note>
    </ligand>
</feature>
<dbReference type="SUPFAM" id="SSF56281">
    <property type="entry name" value="Metallo-hydrolase/oxidoreductase"/>
    <property type="match status" value="1"/>
</dbReference>
<dbReference type="PANTHER" id="PTHR46018">
    <property type="entry name" value="ZINC PHOSPHODIESTERASE ELAC PROTEIN 1"/>
    <property type="match status" value="1"/>
</dbReference>
<feature type="binding site" evidence="9">
    <location>
        <position position="84"/>
    </location>
    <ligand>
        <name>Zn(2+)</name>
        <dbReference type="ChEBI" id="CHEBI:29105"/>
        <label>2</label>
        <note>catalytic</note>
    </ligand>
</feature>
<gene>
    <name evidence="10" type="primary">elaC</name>
    <name evidence="9" type="synonym">rbn</name>
    <name evidence="10" type="ordered locus">EFER_0900</name>
</gene>
<evidence type="ECO:0000256" key="9">
    <source>
        <dbReference type="HAMAP-Rule" id="MF_01818"/>
    </source>
</evidence>
<feature type="active site" description="Proton acceptor" evidence="9">
    <location>
        <position position="83"/>
    </location>
</feature>
<keyword evidence="2 9" id="KW-0819">tRNA processing</keyword>
<dbReference type="HOGENOM" id="CLU_031317_2_0_6"/>
<feature type="binding site" evidence="9">
    <location>
        <position position="285"/>
    </location>
    <ligand>
        <name>Zn(2+)</name>
        <dbReference type="ChEBI" id="CHEBI:29105"/>
        <label>2</label>
        <note>catalytic</note>
    </ligand>
</feature>
<comment type="cofactor">
    <cofactor evidence="9">
        <name>Zn(2+)</name>
        <dbReference type="ChEBI" id="CHEBI:29105"/>
    </cofactor>
    <text evidence="9">Binds 2 Zn(2+) ions.</text>
</comment>
<feature type="binding site" evidence="9">
    <location>
        <position position="79"/>
    </location>
    <ligand>
        <name>Zn(2+)</name>
        <dbReference type="ChEBI" id="CHEBI:29105"/>
        <label>1</label>
        <note>catalytic</note>
    </ligand>
</feature>
<protein>
    <recommendedName>
        <fullName evidence="9">Ribonuclease BN</fullName>
        <shortName evidence="9">RNase BN</shortName>
        <ecNumber evidence="9">3.1.-.-</ecNumber>
    </recommendedName>
    <alternativeName>
        <fullName evidence="9">Ribonuclease Z homolog</fullName>
        <shortName evidence="9">RNase Z homolog</shortName>
    </alternativeName>
</protein>
<dbReference type="AlphaFoldDB" id="B7LM62"/>
<evidence type="ECO:0000256" key="5">
    <source>
        <dbReference type="ARBA" id="ARBA00022759"/>
    </source>
</evidence>
<name>B7LM62_ESCF3</name>
<organism evidence="10 11">
    <name type="scientific">Escherichia fergusonii (strain ATCC 35469 / DSM 13698 / CCUG 18766 / IAM 14443 / JCM 21226 / LMG 7866 / NBRC 102419 / NCTC 12128 / CDC 0568-73)</name>
    <dbReference type="NCBI Taxonomy" id="585054"/>
    <lineage>
        <taxon>Bacteria</taxon>
        <taxon>Pseudomonadati</taxon>
        <taxon>Pseudomonadota</taxon>
        <taxon>Gammaproteobacteria</taxon>
        <taxon>Enterobacterales</taxon>
        <taxon>Enterobacteriaceae</taxon>
        <taxon>Escherichia</taxon>
    </lineage>
</organism>
<dbReference type="Proteomes" id="UP000000745">
    <property type="component" value="Chromosome"/>
</dbReference>
<accession>B7LM62</accession>
<sequence>MFYTSRNTFEKCDGLMELIFLGTSAGVPTRTRNVTAILLNLQHPTQAGLWLFDCGEGTQHQLLSTSYNPGKLDRIFISHLHGDHLFGLPGLLCSRSMAGSMQPLTIYGPKGIQEFVETTLRLSSSWTDYPLDVIEISAGEILDDGLRKVTAYPMEHPLECYGFRIEEHEKPGALDAKGLKAAGVQPGPLFQDLKAGKTVTLEDGRQINGADYLAPATPGKVLAIFGDTAPCDNALELARHADVMIHEATLDMSMEAKANSRGHSSTCQAATLAREAGVSKLIITHISSRYDDKGCQRMLQECRDIFPATDLAHDYAVFSV</sequence>
<evidence type="ECO:0000256" key="1">
    <source>
        <dbReference type="ARBA" id="ARBA00011738"/>
    </source>
</evidence>
<keyword evidence="6 9" id="KW-0378">Hydrolase</keyword>
<dbReference type="InterPro" id="IPR013471">
    <property type="entry name" value="RNase_Z/BN"/>
</dbReference>
<keyword evidence="8 9" id="KW-0269">Exonuclease</keyword>
<keyword evidence="5 9" id="KW-0255">Endonuclease</keyword>
<evidence type="ECO:0000256" key="6">
    <source>
        <dbReference type="ARBA" id="ARBA00022801"/>
    </source>
</evidence>
<dbReference type="NCBIfam" id="TIGR02651">
    <property type="entry name" value="RNase_Z"/>
    <property type="match status" value="1"/>
</dbReference>
<dbReference type="GO" id="GO:0004527">
    <property type="term" value="F:exonuclease activity"/>
    <property type="evidence" value="ECO:0007669"/>
    <property type="project" value="UniProtKB-UniRule"/>
</dbReference>
<comment type="subunit">
    <text evidence="1 9">Homodimer.</text>
</comment>
<evidence type="ECO:0000256" key="8">
    <source>
        <dbReference type="ARBA" id="ARBA00022839"/>
    </source>
</evidence>
<evidence type="ECO:0000313" key="10">
    <source>
        <dbReference type="EMBL" id="CAQ88435.1"/>
    </source>
</evidence>
<feature type="binding site" evidence="9">
    <location>
        <position position="156"/>
    </location>
    <ligand>
        <name>Zn(2+)</name>
        <dbReference type="ChEBI" id="CHEBI:29105"/>
        <label>1</label>
        <note>catalytic</note>
    </ligand>
</feature>
<dbReference type="NCBIfam" id="TIGR02649">
    <property type="entry name" value="true_RNase_BN"/>
    <property type="match status" value="1"/>
</dbReference>
<dbReference type="HAMAP" id="MF_01818">
    <property type="entry name" value="RNase_Z_BN"/>
    <property type="match status" value="1"/>
</dbReference>
<dbReference type="Pfam" id="PF23023">
    <property type="entry name" value="Anti-Pycsar_Apyc1"/>
    <property type="match status" value="1"/>
</dbReference>
<keyword evidence="3 9" id="KW-0540">Nuclease</keyword>
<keyword evidence="11" id="KW-1185">Reference proteome</keyword>
<evidence type="ECO:0000256" key="7">
    <source>
        <dbReference type="ARBA" id="ARBA00022833"/>
    </source>
</evidence>
<comment type="function">
    <text evidence="9">Zinc phosphodiesterase, which has both exoribonuclease and endoribonuclease activities.</text>
</comment>
<dbReference type="KEGG" id="efe:EFER_0900"/>
<evidence type="ECO:0000256" key="2">
    <source>
        <dbReference type="ARBA" id="ARBA00022694"/>
    </source>
</evidence>
<feature type="binding site" evidence="9">
    <location>
        <position position="227"/>
    </location>
    <ligand>
        <name>Zn(2+)</name>
        <dbReference type="ChEBI" id="CHEBI:29105"/>
        <label>2</label>
        <note>catalytic</note>
    </ligand>
</feature>
<dbReference type="Gene3D" id="3.60.15.10">
    <property type="entry name" value="Ribonuclease Z/Hydroxyacylglutathione hydrolase-like"/>
    <property type="match status" value="1"/>
</dbReference>
<dbReference type="InterPro" id="IPR013469">
    <property type="entry name" value="Rnase_BN"/>
</dbReference>
<evidence type="ECO:0000256" key="4">
    <source>
        <dbReference type="ARBA" id="ARBA00022723"/>
    </source>
</evidence>
<dbReference type="InterPro" id="IPR036866">
    <property type="entry name" value="RibonucZ/Hydroxyglut_hydro"/>
</dbReference>
<dbReference type="GO" id="GO:0042781">
    <property type="term" value="F:3'-tRNA processing endoribonuclease activity"/>
    <property type="evidence" value="ECO:0007669"/>
    <property type="project" value="TreeGrafter"/>
</dbReference>
<dbReference type="PANTHER" id="PTHR46018:SF2">
    <property type="entry name" value="ZINC PHOSPHODIESTERASE ELAC PROTEIN 1"/>
    <property type="match status" value="1"/>
</dbReference>
<dbReference type="EC" id="3.1.-.-" evidence="9"/>
<dbReference type="CDD" id="cd07717">
    <property type="entry name" value="RNaseZ_ZiPD-like_MBL-fold"/>
    <property type="match status" value="1"/>
</dbReference>
<dbReference type="EMBL" id="CU928158">
    <property type="protein sequence ID" value="CAQ88435.1"/>
    <property type="molecule type" value="Genomic_DNA"/>
</dbReference>
<comment type="similarity">
    <text evidence="9">Belongs to the RNase Z family. RNase BN subfamily.</text>
</comment>
<feature type="binding site" evidence="9">
    <location>
        <position position="227"/>
    </location>
    <ligand>
        <name>Zn(2+)</name>
        <dbReference type="ChEBI" id="CHEBI:29105"/>
        <label>1</label>
        <note>catalytic</note>
    </ligand>
</feature>